<feature type="chain" id="PRO_5032485055" evidence="1">
    <location>
        <begin position="33"/>
        <end position="196"/>
    </location>
</feature>
<accession>A0A850QKI2</accession>
<dbReference type="Proteomes" id="UP000588051">
    <property type="component" value="Unassembled WGS sequence"/>
</dbReference>
<proteinExistence type="predicted"/>
<gene>
    <name evidence="2" type="ORF">HV832_08610</name>
</gene>
<feature type="signal peptide" evidence="1">
    <location>
        <begin position="1"/>
        <end position="32"/>
    </location>
</feature>
<comment type="caution">
    <text evidence="2">The sequence shown here is derived from an EMBL/GenBank/DDBJ whole genome shotgun (WGS) entry which is preliminary data.</text>
</comment>
<reference evidence="2 3" key="1">
    <citation type="submission" date="2020-06" db="EMBL/GenBank/DDBJ databases">
        <authorList>
            <person name="Qiu C."/>
            <person name="Liu Z."/>
        </authorList>
    </citation>
    <scope>NUCLEOTIDE SEQUENCE [LARGE SCALE GENOMIC DNA]</scope>
    <source>
        <strain evidence="2 3">EM 1</strain>
    </source>
</reference>
<dbReference type="InterPro" id="IPR025500">
    <property type="entry name" value="DUF4390"/>
</dbReference>
<dbReference type="Pfam" id="PF14334">
    <property type="entry name" value="DUF4390"/>
    <property type="match status" value="1"/>
</dbReference>
<dbReference type="RefSeq" id="WP_176803216.1">
    <property type="nucleotide sequence ID" value="NZ_JABXYJ010000004.1"/>
</dbReference>
<protein>
    <submittedName>
        <fullName evidence="2">DUF4390 domain-containing protein</fullName>
    </submittedName>
</protein>
<sequence>MPDRLNDFLCRCALTLLLTLWTALIMPAPVQAAEAEVSSARIENSDEGYRLAATFSFELSHGLIDAINREIPLTFSTEIELTRPRWYWFDEKTIRSVQTVRIAYNTWTRQYTATINSGLQQSFPTLEEALALVLRPRRWVVAEKGSLTAGATYNVAVKLKLDLSYLPKTFLITSLKDSDWRFASDWKRFTFKVEDK</sequence>
<dbReference type="EMBL" id="JABXYJ010000004">
    <property type="protein sequence ID" value="NVO77893.1"/>
    <property type="molecule type" value="Genomic_DNA"/>
</dbReference>
<evidence type="ECO:0000313" key="2">
    <source>
        <dbReference type="EMBL" id="NVO77893.1"/>
    </source>
</evidence>
<evidence type="ECO:0000256" key="1">
    <source>
        <dbReference type="SAM" id="SignalP"/>
    </source>
</evidence>
<name>A0A850QKI2_9BURK</name>
<organism evidence="2 3">
    <name type="scientific">Undibacterium oligocarboniphilum</name>
    <dbReference type="NCBI Taxonomy" id="666702"/>
    <lineage>
        <taxon>Bacteria</taxon>
        <taxon>Pseudomonadati</taxon>
        <taxon>Pseudomonadota</taxon>
        <taxon>Betaproteobacteria</taxon>
        <taxon>Burkholderiales</taxon>
        <taxon>Oxalobacteraceae</taxon>
        <taxon>Undibacterium</taxon>
    </lineage>
</organism>
<evidence type="ECO:0000313" key="3">
    <source>
        <dbReference type="Proteomes" id="UP000588051"/>
    </source>
</evidence>
<keyword evidence="1" id="KW-0732">Signal</keyword>
<keyword evidence="3" id="KW-1185">Reference proteome</keyword>
<dbReference type="AlphaFoldDB" id="A0A850QKI2"/>